<feature type="compositionally biased region" description="Acidic residues" evidence="1">
    <location>
        <begin position="150"/>
        <end position="167"/>
    </location>
</feature>
<name>A0A2R4LZA1_9RHOB</name>
<feature type="compositionally biased region" description="Basic and acidic residues" evidence="1">
    <location>
        <begin position="136"/>
        <end position="149"/>
    </location>
</feature>
<organism evidence="3 4">
    <name type="scientific">Celeribacter baekdonensis</name>
    <dbReference type="NCBI Taxonomy" id="875171"/>
    <lineage>
        <taxon>Bacteria</taxon>
        <taxon>Pseudomonadati</taxon>
        <taxon>Pseudomonadota</taxon>
        <taxon>Alphaproteobacteria</taxon>
        <taxon>Rhodobacterales</taxon>
        <taxon>Roseobacteraceae</taxon>
        <taxon>Celeribacter</taxon>
    </lineage>
</organism>
<evidence type="ECO:0000313" key="4">
    <source>
        <dbReference type="Proteomes" id="UP000241447"/>
    </source>
</evidence>
<protein>
    <recommendedName>
        <fullName evidence="5">PepSY domain-containing protein</fullName>
    </recommendedName>
</protein>
<proteinExistence type="predicted"/>
<dbReference type="KEGG" id="cbak:DA792_03515"/>
<evidence type="ECO:0000256" key="2">
    <source>
        <dbReference type="SAM" id="SignalP"/>
    </source>
</evidence>
<dbReference type="AlphaFoldDB" id="A0A2R4LZA1"/>
<evidence type="ECO:0000313" key="3">
    <source>
        <dbReference type="EMBL" id="AVW90264.1"/>
    </source>
</evidence>
<feature type="compositionally biased region" description="Acidic residues" evidence="1">
    <location>
        <begin position="103"/>
        <end position="135"/>
    </location>
</feature>
<reference evidence="3 4" key="1">
    <citation type="submission" date="2018-03" db="EMBL/GenBank/DDBJ databases">
        <title>The Complete Genome of Celeribacter baekdonensis strain LH4, a Thiosulfate-Oxidizing Alphaproteobacterium Isolated from Gulf of Mexico Continental Slope Sediments.</title>
        <authorList>
            <person name="Flood B.E."/>
            <person name="Bailey J.V."/>
            <person name="Leprich D."/>
        </authorList>
    </citation>
    <scope>NUCLEOTIDE SEQUENCE [LARGE SCALE GENOMIC DNA]</scope>
    <source>
        <strain evidence="3 4">LH4</strain>
    </source>
</reference>
<dbReference type="RefSeq" id="WP_107718129.1">
    <property type="nucleotide sequence ID" value="NZ_CP028475.1"/>
</dbReference>
<keyword evidence="2" id="KW-0732">Signal</keyword>
<dbReference type="OrthoDB" id="7869758at2"/>
<evidence type="ECO:0000256" key="1">
    <source>
        <dbReference type="SAM" id="MobiDB-lite"/>
    </source>
</evidence>
<sequence length="167" mass="18655">MNRRRFFIGLSAALTMGGAARAQPAEDMILAQLRQQGFKKITVGRTLLGRTRFVATGNGQRREIILNPVTGEILRDFWQDEMGNKAPRIVDSSGGRDDRQGPEDDTSSDEDNEAEDSQDDDQNDDQDDDQDDDNSSSDHDDHEDSRDENDKEDDGGDDDESDDDSED</sequence>
<accession>A0A2R4LZA1</accession>
<feature type="signal peptide" evidence="2">
    <location>
        <begin position="1"/>
        <end position="22"/>
    </location>
</feature>
<dbReference type="Proteomes" id="UP000241447">
    <property type="component" value="Chromosome"/>
</dbReference>
<feature type="region of interest" description="Disordered" evidence="1">
    <location>
        <begin position="84"/>
        <end position="167"/>
    </location>
</feature>
<dbReference type="EMBL" id="CP028475">
    <property type="protein sequence ID" value="AVW90264.1"/>
    <property type="molecule type" value="Genomic_DNA"/>
</dbReference>
<feature type="chain" id="PRO_5015313649" description="PepSY domain-containing protein" evidence="2">
    <location>
        <begin position="23"/>
        <end position="167"/>
    </location>
</feature>
<evidence type="ECO:0008006" key="5">
    <source>
        <dbReference type="Google" id="ProtNLM"/>
    </source>
</evidence>
<gene>
    <name evidence="3" type="ORF">DA792_03515</name>
</gene>